<sequence length="99" mass="9902">MLLGGLCRRTYATGLVAVLLLGGSGVVSGFLGCVAPGLGSRWASVTQVRAVPALVCSGAAVVCLSPLWREGGNPLGPGSGCTYGVLAPRPGSIEYLWGV</sequence>
<keyword evidence="3" id="KW-1185">Reference proteome</keyword>
<proteinExistence type="predicted"/>
<gene>
    <name evidence="2" type="ORF">CRENBAI_003363</name>
</gene>
<comment type="caution">
    <text evidence="2">The sequence shown here is derived from an EMBL/GenBank/DDBJ whole genome shotgun (WGS) entry which is preliminary data.</text>
</comment>
<evidence type="ECO:0000313" key="2">
    <source>
        <dbReference type="EMBL" id="KAK5617582.1"/>
    </source>
</evidence>
<reference evidence="2 3" key="1">
    <citation type="submission" date="2021-06" db="EMBL/GenBank/DDBJ databases">
        <authorList>
            <person name="Palmer J.M."/>
        </authorList>
    </citation>
    <scope>NUCLEOTIDE SEQUENCE [LARGE SCALE GENOMIC DNA]</scope>
    <source>
        <strain evidence="2 3">MEX-2019</strain>
        <tissue evidence="2">Muscle</tissue>
    </source>
</reference>
<evidence type="ECO:0000256" key="1">
    <source>
        <dbReference type="SAM" id="Phobius"/>
    </source>
</evidence>
<keyword evidence="1" id="KW-0472">Membrane</keyword>
<accession>A0AAV9S9Q4</accession>
<name>A0AAV9S9Q4_9TELE</name>
<dbReference type="EMBL" id="JAHHUM010000694">
    <property type="protein sequence ID" value="KAK5617582.1"/>
    <property type="molecule type" value="Genomic_DNA"/>
</dbReference>
<protein>
    <submittedName>
        <fullName evidence="2">Uncharacterized protein</fullName>
    </submittedName>
</protein>
<evidence type="ECO:0000313" key="3">
    <source>
        <dbReference type="Proteomes" id="UP001311232"/>
    </source>
</evidence>
<organism evidence="2 3">
    <name type="scientific">Crenichthys baileyi</name>
    <name type="common">White River springfish</name>
    <dbReference type="NCBI Taxonomy" id="28760"/>
    <lineage>
        <taxon>Eukaryota</taxon>
        <taxon>Metazoa</taxon>
        <taxon>Chordata</taxon>
        <taxon>Craniata</taxon>
        <taxon>Vertebrata</taxon>
        <taxon>Euteleostomi</taxon>
        <taxon>Actinopterygii</taxon>
        <taxon>Neopterygii</taxon>
        <taxon>Teleostei</taxon>
        <taxon>Neoteleostei</taxon>
        <taxon>Acanthomorphata</taxon>
        <taxon>Ovalentaria</taxon>
        <taxon>Atherinomorphae</taxon>
        <taxon>Cyprinodontiformes</taxon>
        <taxon>Goodeidae</taxon>
        <taxon>Crenichthys</taxon>
    </lineage>
</organism>
<feature type="transmembrane region" description="Helical" evidence="1">
    <location>
        <begin position="12"/>
        <end position="38"/>
    </location>
</feature>
<dbReference type="Proteomes" id="UP001311232">
    <property type="component" value="Unassembled WGS sequence"/>
</dbReference>
<keyword evidence="1" id="KW-1133">Transmembrane helix</keyword>
<keyword evidence="1" id="KW-0812">Transmembrane</keyword>
<dbReference type="AlphaFoldDB" id="A0AAV9S9Q4"/>